<dbReference type="Proteomes" id="UP000198867">
    <property type="component" value="Unassembled WGS sequence"/>
</dbReference>
<gene>
    <name evidence="2" type="ORF">SAMN05216219_2874</name>
</gene>
<dbReference type="STRING" id="995034.SAMN05216219_2874"/>
<evidence type="ECO:0000313" key="2">
    <source>
        <dbReference type="EMBL" id="SFN97862.1"/>
    </source>
</evidence>
<dbReference type="RefSeq" id="WP_090712647.1">
    <property type="nucleotide sequence ID" value="NZ_FOVM01000009.1"/>
</dbReference>
<name>A0A1I5DF98_9MICO</name>
<keyword evidence="1" id="KW-0812">Transmembrane</keyword>
<keyword evidence="1" id="KW-0472">Membrane</keyword>
<dbReference type="EMBL" id="FOVM01000009">
    <property type="protein sequence ID" value="SFN97862.1"/>
    <property type="molecule type" value="Genomic_DNA"/>
</dbReference>
<dbReference type="OrthoDB" id="4793644at2"/>
<dbReference type="AlphaFoldDB" id="A0A1I5DF98"/>
<keyword evidence="1" id="KW-1133">Transmembrane helix</keyword>
<dbReference type="Pfam" id="PF14155">
    <property type="entry name" value="DUF4307"/>
    <property type="match status" value="1"/>
</dbReference>
<keyword evidence="3" id="KW-1185">Reference proteome</keyword>
<protein>
    <recommendedName>
        <fullName evidence="4">DUF4307 domain-containing protein</fullName>
    </recommendedName>
</protein>
<organism evidence="2 3">
    <name type="scientific">Mycetocola miduiensis</name>
    <dbReference type="NCBI Taxonomy" id="995034"/>
    <lineage>
        <taxon>Bacteria</taxon>
        <taxon>Bacillati</taxon>
        <taxon>Actinomycetota</taxon>
        <taxon>Actinomycetes</taxon>
        <taxon>Micrococcales</taxon>
        <taxon>Microbacteriaceae</taxon>
        <taxon>Mycetocola</taxon>
    </lineage>
</organism>
<sequence length="139" mass="15482">MVSNTQRDTSVLDERYGRAPRARKRQRRLGWIAGSAIALVFVAWVVWAALDMVGPSSLDVRDTAHTVVNERTVEVTFELSVATETTSYCAVQALNDTFAVVGWKVVEIPPSEQRTRSFTETVTTTELASTGLIYRCWLA</sequence>
<evidence type="ECO:0008006" key="4">
    <source>
        <dbReference type="Google" id="ProtNLM"/>
    </source>
</evidence>
<evidence type="ECO:0000256" key="1">
    <source>
        <dbReference type="SAM" id="Phobius"/>
    </source>
</evidence>
<accession>A0A1I5DF98</accession>
<proteinExistence type="predicted"/>
<evidence type="ECO:0000313" key="3">
    <source>
        <dbReference type="Proteomes" id="UP000198867"/>
    </source>
</evidence>
<reference evidence="3" key="1">
    <citation type="submission" date="2016-10" db="EMBL/GenBank/DDBJ databases">
        <authorList>
            <person name="Varghese N."/>
            <person name="Submissions S."/>
        </authorList>
    </citation>
    <scope>NUCLEOTIDE SEQUENCE [LARGE SCALE GENOMIC DNA]</scope>
    <source>
        <strain evidence="3">CGMCC 1.11101</strain>
    </source>
</reference>
<feature type="transmembrane region" description="Helical" evidence="1">
    <location>
        <begin position="29"/>
        <end position="50"/>
    </location>
</feature>
<dbReference type="InterPro" id="IPR025443">
    <property type="entry name" value="DUF4307"/>
</dbReference>